<name>A0ABR3ZWG6_9LECA</name>
<sequence>MNIMWNHEHYKVPITLSPKASKASKAFTTLNPEEGSRVQLFRSLFRTDRATSSLHHDLCGSLCINSAFCTITKTKRGQIGLFHRVPLHQRINLYLATPLDVFYA</sequence>
<protein>
    <submittedName>
        <fullName evidence="1">Uncharacterized protein</fullName>
    </submittedName>
</protein>
<evidence type="ECO:0000313" key="1">
    <source>
        <dbReference type="EMBL" id="KAL2037977.1"/>
    </source>
</evidence>
<proteinExistence type="predicted"/>
<gene>
    <name evidence="1" type="ORF">N7G274_009196</name>
</gene>
<keyword evidence="2" id="KW-1185">Reference proteome</keyword>
<dbReference type="Proteomes" id="UP001590950">
    <property type="component" value="Unassembled WGS sequence"/>
</dbReference>
<dbReference type="EMBL" id="JBEFKJ010000035">
    <property type="protein sequence ID" value="KAL2037977.1"/>
    <property type="molecule type" value="Genomic_DNA"/>
</dbReference>
<comment type="caution">
    <text evidence="1">The sequence shown here is derived from an EMBL/GenBank/DDBJ whole genome shotgun (WGS) entry which is preliminary data.</text>
</comment>
<evidence type="ECO:0000313" key="2">
    <source>
        <dbReference type="Proteomes" id="UP001590950"/>
    </source>
</evidence>
<accession>A0ABR3ZWG6</accession>
<organism evidence="1 2">
    <name type="scientific">Stereocaulon virgatum</name>
    <dbReference type="NCBI Taxonomy" id="373712"/>
    <lineage>
        <taxon>Eukaryota</taxon>
        <taxon>Fungi</taxon>
        <taxon>Dikarya</taxon>
        <taxon>Ascomycota</taxon>
        <taxon>Pezizomycotina</taxon>
        <taxon>Lecanoromycetes</taxon>
        <taxon>OSLEUM clade</taxon>
        <taxon>Lecanoromycetidae</taxon>
        <taxon>Lecanorales</taxon>
        <taxon>Lecanorineae</taxon>
        <taxon>Stereocaulaceae</taxon>
        <taxon>Stereocaulon</taxon>
    </lineage>
</organism>
<reference evidence="1 2" key="1">
    <citation type="submission" date="2024-09" db="EMBL/GenBank/DDBJ databases">
        <title>Rethinking Asexuality: The Enigmatic Case of Functional Sexual Genes in Lepraria (Stereocaulaceae).</title>
        <authorList>
            <person name="Doellman M."/>
            <person name="Sun Y."/>
            <person name="Barcenas-Pena A."/>
            <person name="Lumbsch H.T."/>
            <person name="Grewe F."/>
        </authorList>
    </citation>
    <scope>NUCLEOTIDE SEQUENCE [LARGE SCALE GENOMIC DNA]</scope>
    <source>
        <strain evidence="1 2">Mercado 3170</strain>
    </source>
</reference>